<dbReference type="Pfam" id="PF00751">
    <property type="entry name" value="DM"/>
    <property type="match status" value="1"/>
</dbReference>
<dbReference type="OrthoDB" id="6099493at2759"/>
<proteinExistence type="predicted"/>
<comment type="caution">
    <text evidence="7">The sequence shown here is derived from an EMBL/GenBank/DDBJ whole genome shotgun (WGS) entry which is preliminary data.</text>
</comment>
<dbReference type="PROSITE" id="PS40000">
    <property type="entry name" value="DM_1"/>
    <property type="match status" value="1"/>
</dbReference>
<evidence type="ECO:0000256" key="4">
    <source>
        <dbReference type="ARBA" id="ARBA00023242"/>
    </source>
</evidence>
<accession>A0A8S1HB89</accession>
<name>A0A8S1HB89_9PELO</name>
<dbReference type="GO" id="GO:0005634">
    <property type="term" value="C:nucleus"/>
    <property type="evidence" value="ECO:0007669"/>
    <property type="project" value="UniProtKB-SubCell"/>
</dbReference>
<feature type="DNA-binding region" description="DM" evidence="5">
    <location>
        <begin position="22"/>
        <end position="65"/>
    </location>
</feature>
<sequence>MIGNVIDVNDCGAKKSMKRLTCRKCEGHGVVSILKGHAVDCAFKNCQCGTCTSVMSMRANALIRRFRHRRPDQSTAVLKTIRSKNGNMRLRIVPKAGKADELSGTTITYDEIRGRAYAAATTTTPATALDAYSNASSPASFATTSTPSSSLSQSPALQMPLASPTLAVEPVSHILSTDYYTLLQTALLAQLISAQTTSTVLPSTWLQLNPLNLLGLNGQVV</sequence>
<dbReference type="AlphaFoldDB" id="A0A8S1HB89"/>
<keyword evidence="3 5" id="KW-0238">DNA-binding</keyword>
<evidence type="ECO:0000313" key="8">
    <source>
        <dbReference type="Proteomes" id="UP000835052"/>
    </source>
</evidence>
<dbReference type="GO" id="GO:0007548">
    <property type="term" value="P:sex differentiation"/>
    <property type="evidence" value="ECO:0007669"/>
    <property type="project" value="TreeGrafter"/>
</dbReference>
<keyword evidence="4 5" id="KW-0539">Nucleus</keyword>
<evidence type="ECO:0000259" key="6">
    <source>
        <dbReference type="PROSITE" id="PS50809"/>
    </source>
</evidence>
<keyword evidence="2 5" id="KW-0862">Zinc</keyword>
<dbReference type="Gene3D" id="4.10.1040.10">
    <property type="entry name" value="DM DNA-binding domain"/>
    <property type="match status" value="1"/>
</dbReference>
<dbReference type="PANTHER" id="PTHR12322:SF52">
    <property type="entry name" value="DM DOMAIN-CONTAINING PROTEIN"/>
    <property type="match status" value="1"/>
</dbReference>
<dbReference type="InterPro" id="IPR026607">
    <property type="entry name" value="DMRT"/>
</dbReference>
<dbReference type="InterPro" id="IPR036407">
    <property type="entry name" value="DM_DNA-bd_sf"/>
</dbReference>
<dbReference type="PANTHER" id="PTHR12322">
    <property type="entry name" value="DOUBLESEX AND MAB-3 RELATED TRANSCRIPTION FACTOR DMRT"/>
    <property type="match status" value="1"/>
</dbReference>
<evidence type="ECO:0000313" key="7">
    <source>
        <dbReference type="EMBL" id="CAD6193543.1"/>
    </source>
</evidence>
<keyword evidence="1 5" id="KW-0479">Metal-binding</keyword>
<dbReference type="GO" id="GO:0046872">
    <property type="term" value="F:metal ion binding"/>
    <property type="evidence" value="ECO:0007669"/>
    <property type="project" value="UniProtKB-KW"/>
</dbReference>
<dbReference type="Proteomes" id="UP000835052">
    <property type="component" value="Unassembled WGS sequence"/>
</dbReference>
<evidence type="ECO:0000256" key="2">
    <source>
        <dbReference type="ARBA" id="ARBA00022833"/>
    </source>
</evidence>
<dbReference type="PROSITE" id="PS50809">
    <property type="entry name" value="DM_2"/>
    <property type="match status" value="1"/>
</dbReference>
<comment type="subcellular location">
    <subcellularLocation>
        <location evidence="5">Nucleus</location>
    </subcellularLocation>
</comment>
<reference evidence="7" key="1">
    <citation type="submission" date="2020-10" db="EMBL/GenBank/DDBJ databases">
        <authorList>
            <person name="Kikuchi T."/>
        </authorList>
    </citation>
    <scope>NUCLEOTIDE SEQUENCE</scope>
    <source>
        <strain evidence="7">NKZ352</strain>
    </source>
</reference>
<protein>
    <recommendedName>
        <fullName evidence="6">DM domain-containing protein</fullName>
    </recommendedName>
</protein>
<gene>
    <name evidence="7" type="ORF">CAUJ_LOCUS9462</name>
</gene>
<evidence type="ECO:0000256" key="3">
    <source>
        <dbReference type="ARBA" id="ARBA00023125"/>
    </source>
</evidence>
<feature type="domain" description="DM" evidence="6">
    <location>
        <begin position="22"/>
        <end position="65"/>
    </location>
</feature>
<dbReference type="InterPro" id="IPR001275">
    <property type="entry name" value="DM_DNA-bd"/>
</dbReference>
<organism evidence="7 8">
    <name type="scientific">Caenorhabditis auriculariae</name>
    <dbReference type="NCBI Taxonomy" id="2777116"/>
    <lineage>
        <taxon>Eukaryota</taxon>
        <taxon>Metazoa</taxon>
        <taxon>Ecdysozoa</taxon>
        <taxon>Nematoda</taxon>
        <taxon>Chromadorea</taxon>
        <taxon>Rhabditida</taxon>
        <taxon>Rhabditina</taxon>
        <taxon>Rhabditomorpha</taxon>
        <taxon>Rhabditoidea</taxon>
        <taxon>Rhabditidae</taxon>
        <taxon>Peloderinae</taxon>
        <taxon>Caenorhabditis</taxon>
    </lineage>
</organism>
<evidence type="ECO:0000256" key="1">
    <source>
        <dbReference type="ARBA" id="ARBA00022723"/>
    </source>
</evidence>
<dbReference type="GO" id="GO:0000981">
    <property type="term" value="F:DNA-binding transcription factor activity, RNA polymerase II-specific"/>
    <property type="evidence" value="ECO:0007669"/>
    <property type="project" value="TreeGrafter"/>
</dbReference>
<dbReference type="SUPFAM" id="SSF82927">
    <property type="entry name" value="Cysteine-rich DNA binding domain, (DM domain)"/>
    <property type="match status" value="1"/>
</dbReference>
<dbReference type="SMART" id="SM00301">
    <property type="entry name" value="DM"/>
    <property type="match status" value="1"/>
</dbReference>
<dbReference type="GO" id="GO:0000978">
    <property type="term" value="F:RNA polymerase II cis-regulatory region sequence-specific DNA binding"/>
    <property type="evidence" value="ECO:0007669"/>
    <property type="project" value="TreeGrafter"/>
</dbReference>
<dbReference type="EMBL" id="CAJGYM010000036">
    <property type="protein sequence ID" value="CAD6193543.1"/>
    <property type="molecule type" value="Genomic_DNA"/>
</dbReference>
<evidence type="ECO:0000256" key="5">
    <source>
        <dbReference type="PROSITE-ProRule" id="PRU00070"/>
    </source>
</evidence>
<keyword evidence="8" id="KW-1185">Reference proteome</keyword>